<gene>
    <name evidence="7 10" type="primary">pafA</name>
    <name evidence="10" type="ORF">COM45_01470</name>
</gene>
<dbReference type="Pfam" id="PF03136">
    <property type="entry name" value="Pup_ligase"/>
    <property type="match status" value="1"/>
</dbReference>
<sequence length="472" mass="53433">MSEAHTDHVYARRIMGIETEYGVTSRADGDQRALTPDEVARILFRPVVEQYSSSNIFSPNASRLYLDVGSHPEIATAECDSLTQLINYERAGDRIVDELARKAEETMAAENRPASVYLFKNNVDSAGNSYGCHENYLISRHAVLKDLGLALLPFMITRQLICGAGKIQPAKADEPARFLLSQRADQVWEGVSSATTRSRPIINTRDEPHGDSKRFRRMHVIVGDSNMSETTLALKIGSTLLMLEMLEAGFDVPRFDVVDPIHRIRDIARDTTGRTELGLKDGSTITALEVQYALCEAAQRWLEERPDEGTPNAEMRKVVDLWQRTLHAIDTQDFSGVDREIDWVIKRSLLDRYRERLGGDWAHPKLAQIDLTYHDTRPGRGLFNVLEARKMVERWTTDAAIAACVDTPPQTTRARLRGEFLQTARRLGANVTVDWTRLKVNRPEPHTEEFSDPFVFEDARLQALLDYMEHNA</sequence>
<evidence type="ECO:0000256" key="3">
    <source>
        <dbReference type="ARBA" id="ARBA00022741"/>
    </source>
</evidence>
<dbReference type="GO" id="GO:0070490">
    <property type="term" value="P:protein pupylation"/>
    <property type="evidence" value="ECO:0007669"/>
    <property type="project" value="UniProtKB-UniRule"/>
</dbReference>
<organism evidence="10 11">
    <name type="scientific">Corynebacterium accolens</name>
    <dbReference type="NCBI Taxonomy" id="38284"/>
    <lineage>
        <taxon>Bacteria</taxon>
        <taxon>Bacillati</taxon>
        <taxon>Actinomycetota</taxon>
        <taxon>Actinomycetes</taxon>
        <taxon>Mycobacteriales</taxon>
        <taxon>Corynebacteriaceae</taxon>
        <taxon>Corynebacterium</taxon>
    </lineage>
</organism>
<dbReference type="EMBL" id="NWBP01000004">
    <property type="protein sequence ID" value="PCC83800.1"/>
    <property type="molecule type" value="Genomic_DNA"/>
</dbReference>
<dbReference type="GO" id="GO:0000287">
    <property type="term" value="F:magnesium ion binding"/>
    <property type="evidence" value="ECO:0007669"/>
    <property type="project" value="UniProtKB-UniRule"/>
</dbReference>
<dbReference type="PANTHER" id="PTHR42307:SF3">
    <property type="entry name" value="PUP--PROTEIN LIGASE"/>
    <property type="match status" value="1"/>
</dbReference>
<evidence type="ECO:0000256" key="9">
    <source>
        <dbReference type="PIRSR" id="PIRSR018077-1"/>
    </source>
</evidence>
<comment type="pathway">
    <text evidence="7">Protein degradation; proteasomal Pup-dependent pathway.</text>
</comment>
<evidence type="ECO:0000313" key="11">
    <source>
        <dbReference type="Proteomes" id="UP000218690"/>
    </source>
</evidence>
<dbReference type="InterPro" id="IPR022279">
    <property type="entry name" value="Pup_ligase"/>
</dbReference>
<proteinExistence type="inferred from homology"/>
<dbReference type="GO" id="GO:0016879">
    <property type="term" value="F:ligase activity, forming carbon-nitrogen bonds"/>
    <property type="evidence" value="ECO:0007669"/>
    <property type="project" value="UniProtKB-UniRule"/>
</dbReference>
<dbReference type="UniPathway" id="UPA00998"/>
<feature type="binding site" evidence="7">
    <location>
        <position position="18"/>
    </location>
    <ligand>
        <name>Mg(2+)</name>
        <dbReference type="ChEBI" id="CHEBI:18420"/>
    </ligand>
</feature>
<comment type="similarity">
    <text evidence="7">Belongs to the Pup ligase/Pup deamidase family. Pup-conjugating enzyme subfamily.</text>
</comment>
<keyword evidence="3 7" id="KW-0547">Nucleotide-binding</keyword>
<feature type="binding site" evidence="7">
    <location>
        <position position="73"/>
    </location>
    <ligand>
        <name>Mg(2+)</name>
        <dbReference type="ChEBI" id="CHEBI:18420"/>
    </ligand>
</feature>
<comment type="catalytic activity">
    <reaction evidence="7">
        <text>ATP + [prokaryotic ubiquitin-like protein]-L-glutamate + [protein]-L-lysine = ADP + phosphate + N(6)-([prokaryotic ubiquitin-like protein]-gamma-L-glutamyl)-[protein]-L-lysine.</text>
        <dbReference type="EC" id="6.3.1.19"/>
    </reaction>
</comment>
<dbReference type="PANTHER" id="PTHR42307">
    <property type="entry name" value="PUP DEAMIDASE/DEPUPYLASE"/>
    <property type="match status" value="1"/>
</dbReference>
<feature type="binding site" evidence="7">
    <location>
        <position position="76"/>
    </location>
    <ligand>
        <name>ATP</name>
        <dbReference type="ChEBI" id="CHEBI:30616"/>
    </ligand>
</feature>
<evidence type="ECO:0000256" key="2">
    <source>
        <dbReference type="ARBA" id="ARBA00022723"/>
    </source>
</evidence>
<evidence type="ECO:0000256" key="7">
    <source>
        <dbReference type="HAMAP-Rule" id="MF_02111"/>
    </source>
</evidence>
<dbReference type="AlphaFoldDB" id="A0A2A4AND3"/>
<evidence type="ECO:0000313" key="10">
    <source>
        <dbReference type="EMBL" id="PCC83800.1"/>
    </source>
</evidence>
<dbReference type="GO" id="GO:0005524">
    <property type="term" value="F:ATP binding"/>
    <property type="evidence" value="ECO:0007669"/>
    <property type="project" value="UniProtKB-UniRule"/>
</dbReference>
<dbReference type="PIRSF" id="PIRSF018077">
    <property type="entry name" value="UCP018077"/>
    <property type="match status" value="1"/>
</dbReference>
<feature type="binding site" evidence="7">
    <location>
        <position position="63"/>
    </location>
    <ligand>
        <name>ATP</name>
        <dbReference type="ChEBI" id="CHEBI:30616"/>
    </ligand>
</feature>
<keyword evidence="4 7" id="KW-0833">Ubl conjugation pathway</keyword>
<dbReference type="HAMAP" id="MF_02111">
    <property type="entry name" value="Pup_ligase"/>
    <property type="match status" value="1"/>
</dbReference>
<keyword evidence="1 7" id="KW-0436">Ligase</keyword>
<accession>A0A2A4AND3</accession>
<dbReference type="GO" id="GO:0019787">
    <property type="term" value="F:ubiquitin-like protein transferase activity"/>
    <property type="evidence" value="ECO:0007669"/>
    <property type="project" value="UniProtKB-UniRule"/>
</dbReference>
<keyword evidence="6 7" id="KW-0460">Magnesium</keyword>
<protein>
    <recommendedName>
        <fullName evidence="7 8">Pup--protein ligase</fullName>
        <ecNumber evidence="7 8">6.3.1.19</ecNumber>
    </recommendedName>
    <alternativeName>
        <fullName evidence="7">Proteasome accessory factor A</fullName>
    </alternativeName>
    <alternativeName>
        <fullName evidence="7">Pup-conjugating enzyme</fullName>
    </alternativeName>
</protein>
<feature type="binding site" evidence="7">
    <location>
        <position position="65"/>
    </location>
    <ligand>
        <name>Mg(2+)</name>
        <dbReference type="ChEBI" id="CHEBI:18420"/>
    </ligand>
</feature>
<comment type="function">
    <text evidence="7">Catalyzes the covalent attachment of the prokaryotic ubiquitin-like protein modifier Pup to the proteasomal substrate proteins, thereby targeting them for proteasomal degradation. This tagging system is termed pupylation. The ligation reaction involves the side-chain carboxylate of the C-terminal glutamate of Pup and the side-chain amino group of a substrate lysine.</text>
</comment>
<keyword evidence="2 7" id="KW-0479">Metal-binding</keyword>
<dbReference type="GO" id="GO:0010498">
    <property type="term" value="P:proteasomal protein catabolic process"/>
    <property type="evidence" value="ECO:0007669"/>
    <property type="project" value="UniProtKB-UniRule"/>
</dbReference>
<dbReference type="GO" id="GO:0019941">
    <property type="term" value="P:modification-dependent protein catabolic process"/>
    <property type="evidence" value="ECO:0007669"/>
    <property type="project" value="UniProtKB-UniRule"/>
</dbReference>
<evidence type="ECO:0000256" key="5">
    <source>
        <dbReference type="ARBA" id="ARBA00022840"/>
    </source>
</evidence>
<comment type="caution">
    <text evidence="10">The sequence shown here is derived from an EMBL/GenBank/DDBJ whole genome shotgun (WGS) entry which is preliminary data.</text>
</comment>
<evidence type="ECO:0000256" key="4">
    <source>
        <dbReference type="ARBA" id="ARBA00022786"/>
    </source>
</evidence>
<feature type="binding site" evidence="7">
    <location>
        <position position="435"/>
    </location>
    <ligand>
        <name>ATP</name>
        <dbReference type="ChEBI" id="CHEBI:30616"/>
    </ligand>
</feature>
<keyword evidence="5 7" id="KW-0067">ATP-binding</keyword>
<comment type="pathway">
    <text evidence="7">Protein modification; protein pupylation.</text>
</comment>
<dbReference type="UniPathway" id="UPA00997"/>
<evidence type="ECO:0000256" key="8">
    <source>
        <dbReference type="NCBIfam" id="TIGR03686"/>
    </source>
</evidence>
<evidence type="ECO:0000256" key="6">
    <source>
        <dbReference type="ARBA" id="ARBA00022842"/>
    </source>
</evidence>
<feature type="active site" description="Proton acceptor" evidence="7 9">
    <location>
        <position position="67"/>
    </location>
</feature>
<dbReference type="NCBIfam" id="TIGR03686">
    <property type="entry name" value="pupylate_PafA"/>
    <property type="match status" value="1"/>
</dbReference>
<dbReference type="Proteomes" id="UP000218690">
    <property type="component" value="Unassembled WGS sequence"/>
</dbReference>
<evidence type="ECO:0000256" key="1">
    <source>
        <dbReference type="ARBA" id="ARBA00022598"/>
    </source>
</evidence>
<reference evidence="10 11" key="1">
    <citation type="submission" date="2017-09" db="EMBL/GenBank/DDBJ databases">
        <title>Draft Genome Sequence of Corynebacterium accolens AH4003.</title>
        <authorList>
            <person name="Chen Y."/>
            <person name="Oosthuysen W.F."/>
            <person name="Kelley S."/>
            <person name="Horswill A."/>
        </authorList>
    </citation>
    <scope>NUCLEOTIDE SEQUENCE [LARGE SCALE GENOMIC DNA]</scope>
    <source>
        <strain evidence="10 11">AH4003</strain>
    </source>
</reference>
<dbReference type="InterPro" id="IPR004347">
    <property type="entry name" value="Pup_ligase/deamidase"/>
</dbReference>
<name>A0A2A4AND3_9CORY</name>
<dbReference type="EC" id="6.3.1.19" evidence="7 8"/>
<comment type="miscellaneous">
    <text evidence="7">The reaction mechanism probably proceeds via the activation of Pup by phosphorylation of its C-terminal glutamate, which is then subject to nucleophilic attack by the substrate lysine, resulting in an isopeptide bond and the release of phosphate as a good leaving group.</text>
</comment>